<dbReference type="FunFam" id="3.40.50.300:FF:000997">
    <property type="entry name" value="Multidrug resistance-associated protein 1"/>
    <property type="match status" value="1"/>
</dbReference>
<dbReference type="Proteomes" id="UP000481153">
    <property type="component" value="Unassembled WGS sequence"/>
</dbReference>
<evidence type="ECO:0000259" key="10">
    <source>
        <dbReference type="PROSITE" id="PS50893"/>
    </source>
</evidence>
<dbReference type="GO" id="GO:0005774">
    <property type="term" value="C:vacuolar membrane"/>
    <property type="evidence" value="ECO:0007669"/>
    <property type="project" value="UniProtKB-SubCell"/>
</dbReference>
<dbReference type="PROSITE" id="PS50929">
    <property type="entry name" value="ABC_TM1F"/>
    <property type="match status" value="2"/>
</dbReference>
<feature type="transmembrane region" description="Helical" evidence="9">
    <location>
        <begin position="214"/>
        <end position="236"/>
    </location>
</feature>
<dbReference type="GO" id="GO:0140359">
    <property type="term" value="F:ABC-type transporter activity"/>
    <property type="evidence" value="ECO:0007669"/>
    <property type="project" value="InterPro"/>
</dbReference>
<comment type="caution">
    <text evidence="12">The sequence shown here is derived from an EMBL/GenBank/DDBJ whole genome shotgun (WGS) entry which is preliminary data.</text>
</comment>
<keyword evidence="6" id="KW-0067">ATP-binding</keyword>
<feature type="transmembrane region" description="Helical" evidence="9">
    <location>
        <begin position="142"/>
        <end position="167"/>
    </location>
</feature>
<feature type="transmembrane region" description="Helical" evidence="9">
    <location>
        <begin position="242"/>
        <end position="264"/>
    </location>
</feature>
<dbReference type="SUPFAM" id="SSF90123">
    <property type="entry name" value="ABC transporter transmembrane region"/>
    <property type="match status" value="2"/>
</dbReference>
<keyword evidence="2" id="KW-0813">Transport</keyword>
<evidence type="ECO:0000313" key="12">
    <source>
        <dbReference type="EMBL" id="KAF0728352.1"/>
    </source>
</evidence>
<dbReference type="InterPro" id="IPR050173">
    <property type="entry name" value="ABC_transporter_C-like"/>
</dbReference>
<dbReference type="InterPro" id="IPR044726">
    <property type="entry name" value="ABCC_6TM_D2"/>
</dbReference>
<dbReference type="CDD" id="cd18579">
    <property type="entry name" value="ABC_6TM_ABCC_D1"/>
    <property type="match status" value="1"/>
</dbReference>
<evidence type="ECO:0000259" key="11">
    <source>
        <dbReference type="PROSITE" id="PS50929"/>
    </source>
</evidence>
<proteinExistence type="predicted"/>
<evidence type="ECO:0000256" key="5">
    <source>
        <dbReference type="ARBA" id="ARBA00022741"/>
    </source>
</evidence>
<evidence type="ECO:0000256" key="1">
    <source>
        <dbReference type="ARBA" id="ARBA00004128"/>
    </source>
</evidence>
<feature type="transmembrane region" description="Helical" evidence="9">
    <location>
        <begin position="731"/>
        <end position="758"/>
    </location>
</feature>
<dbReference type="InterPro" id="IPR011527">
    <property type="entry name" value="ABC1_TM_dom"/>
</dbReference>
<dbReference type="GO" id="GO:0005524">
    <property type="term" value="F:ATP binding"/>
    <property type="evidence" value="ECO:0007669"/>
    <property type="project" value="UniProtKB-KW"/>
</dbReference>
<dbReference type="InterPro" id="IPR036640">
    <property type="entry name" value="ABC1_TM_sf"/>
</dbReference>
<feature type="transmembrane region" description="Helical" evidence="9">
    <location>
        <begin position="813"/>
        <end position="844"/>
    </location>
</feature>
<keyword evidence="5" id="KW-0547">Nucleotide-binding</keyword>
<keyword evidence="3 9" id="KW-0812">Transmembrane</keyword>
<evidence type="ECO:0000256" key="8">
    <source>
        <dbReference type="ARBA" id="ARBA00023136"/>
    </source>
</evidence>
<keyword evidence="7 9" id="KW-1133">Transmembrane helix</keyword>
<dbReference type="PROSITE" id="PS50893">
    <property type="entry name" value="ABC_TRANSPORTER_2"/>
    <property type="match status" value="2"/>
</dbReference>
<feature type="domain" description="ABC transporter" evidence="10">
    <location>
        <begin position="1006"/>
        <end position="1236"/>
    </location>
</feature>
<protein>
    <submittedName>
        <fullName evidence="12">Uncharacterized protein</fullName>
    </submittedName>
</protein>
<feature type="domain" description="ABC transmembrane type-1" evidence="11">
    <location>
        <begin position="99"/>
        <end position="377"/>
    </location>
</feature>
<dbReference type="PANTHER" id="PTHR24223:SF443">
    <property type="entry name" value="MULTIDRUG-RESISTANCE LIKE PROTEIN 1, ISOFORM I"/>
    <property type="match status" value="1"/>
</dbReference>
<dbReference type="VEuPathDB" id="FungiDB:AeMF1_010472"/>
<dbReference type="FunFam" id="1.20.1560.10:FF:000013">
    <property type="entry name" value="ABC transporter C family member 2"/>
    <property type="match status" value="1"/>
</dbReference>
<organism evidence="12 13">
    <name type="scientific">Aphanomyces euteiches</name>
    <dbReference type="NCBI Taxonomy" id="100861"/>
    <lineage>
        <taxon>Eukaryota</taxon>
        <taxon>Sar</taxon>
        <taxon>Stramenopiles</taxon>
        <taxon>Oomycota</taxon>
        <taxon>Saprolegniomycetes</taxon>
        <taxon>Saprolegniales</taxon>
        <taxon>Verrucalvaceae</taxon>
        <taxon>Aphanomyces</taxon>
    </lineage>
</organism>
<gene>
    <name evidence="12" type="ORF">Ae201684_013717</name>
</gene>
<dbReference type="CDD" id="cd03250">
    <property type="entry name" value="ABCC_MRP_domain1"/>
    <property type="match status" value="1"/>
</dbReference>
<dbReference type="CDD" id="cd18580">
    <property type="entry name" value="ABC_6TM_ABCC_D2"/>
    <property type="match status" value="1"/>
</dbReference>
<sequence length="1246" mass="137937">MTDFVAVKSPQELIDETIPWSQQRHPLETAGWWSYLTIGWMNALIRKGSKAPLTDEDIWPMAQGDSVDTLYCQVMRYWKTEQKPKIHAVLWRAFTYRIVVSFVLFGLYALLSLLQPIAVKSMMQFLQHDALTKSALGPTNGYVLALLLFIISLVSVCIMDFAGFYAVHLASNMKSVVSHMVYLKTLALSGKSKSRFSSGEVVTMSSVDVERINLGFSLCHWAFLSPIMLVIIYIMLGFELGVLATLIGGLAMAACMLVGFTSAAKVGHYRQSILKVQAERVKLTNEVLQGIRVVKLYAWEISLQELLNNIRLRELSCLTKYHSLRIFNGVVLMVAPVLSLAFCLMVYVARGNELTTQVAFTALAYMNITRQPCSVFSVSIIGSTEALASCRRLTEFLNADEVDEVEHADPAHKAIVEISQGEFSWDWVTPTLKNINLQVKPNTLTMVVGAVGSGKSSLLSAILGDIHATSGTRNVHAKFSYVSQESWIQHASVKQNILFDSALDDELYRQVVAACQLHRDFSMLPKGDETEIGERGLNLSGGQKARVSLARAIYHQEADVYLLDDPLSALDVHVANSVFRDCVRGLLGGKTTVLVLTSHYHLLSHADRILLMSDGSIIGDGSYDDIVAKFPHLMNMMPATKVTSVEDQEEQQEDDKKTAKSESTLVAKEDNVKGQISWTSYKSYLGASGYNAYLMAFALTMLYTISQVALSMTDWVMSLWARNDPFSLAYGWGYVGLAITSIVLVYGRSMFVLLTAILCAKNFHSRVLRNVLSAPVPTFFDVTPVGRILNRFSSDLDQIDSTLPHYGLNVLQFFFNILAVLVVCAASTPWVILLYVPFGALFVYGQRAYNKASNEIKRLDGVTRSPLISIVSETYQGLSVIRAFDKTKSFTDKQRLAVDNNMRFNMTYYISARWFQMRLDVLGALIVGGCAFAAVLTKSSVGLAAAGLSLTYSTQLSILLSRLAVFSSWVDNVMTCVERLNHYNMLEEEDPIPKDELENWPSQGAIAFEGYSMRYRAHLDLVLNDIAFAVEPGHQVGICGRTGSGKSSLMAALFRMVPSSSGRITIDGVDIASVSLKSLRSGLTIIPQDPVLFSGSVRLNLDPTNDADDADLWTVLKRVHLSDAIPSLEFEIAEKGSNLSVGQRQLVCIARALLRRSKVVVLDEATANIDPESDCLIQQTMRECFENVTRLIIAHRLDTILDSDRILVLDAGAVKEYGTPSELFANKDSAFAQLAQHANIDVDKLR</sequence>
<keyword evidence="4" id="KW-0677">Repeat</keyword>
<dbReference type="Gene3D" id="1.20.1560.10">
    <property type="entry name" value="ABC transporter type 1, transmembrane domain"/>
    <property type="match status" value="2"/>
</dbReference>
<keyword evidence="8 9" id="KW-0472">Membrane</keyword>
<dbReference type="PANTHER" id="PTHR24223">
    <property type="entry name" value="ATP-BINDING CASSETTE SUB-FAMILY C"/>
    <property type="match status" value="1"/>
</dbReference>
<feature type="transmembrane region" description="Helical" evidence="9">
    <location>
        <begin position="690"/>
        <end position="710"/>
    </location>
</feature>
<accession>A0A6G0WM02</accession>
<reference evidence="12 13" key="1">
    <citation type="submission" date="2019-07" db="EMBL/GenBank/DDBJ databases">
        <title>Genomics analysis of Aphanomyces spp. identifies a new class of oomycete effector associated with host adaptation.</title>
        <authorList>
            <person name="Gaulin E."/>
        </authorList>
    </citation>
    <scope>NUCLEOTIDE SEQUENCE [LARGE SCALE GENOMIC DNA]</scope>
    <source>
        <strain evidence="12 13">ATCC 201684</strain>
    </source>
</reference>
<keyword evidence="13" id="KW-1185">Reference proteome</keyword>
<dbReference type="InterPro" id="IPR003439">
    <property type="entry name" value="ABC_transporter-like_ATP-bd"/>
</dbReference>
<evidence type="ECO:0000313" key="13">
    <source>
        <dbReference type="Proteomes" id="UP000481153"/>
    </source>
</evidence>
<dbReference type="Gene3D" id="3.40.50.300">
    <property type="entry name" value="P-loop containing nucleotide triphosphate hydrolases"/>
    <property type="match status" value="2"/>
</dbReference>
<evidence type="ECO:0000256" key="9">
    <source>
        <dbReference type="SAM" id="Phobius"/>
    </source>
</evidence>
<evidence type="ECO:0000256" key="6">
    <source>
        <dbReference type="ARBA" id="ARBA00022840"/>
    </source>
</evidence>
<dbReference type="PROSITE" id="PS00211">
    <property type="entry name" value="ABC_TRANSPORTER_1"/>
    <property type="match status" value="2"/>
</dbReference>
<dbReference type="InterPro" id="IPR017871">
    <property type="entry name" value="ABC_transporter-like_CS"/>
</dbReference>
<dbReference type="EMBL" id="VJMJ01000178">
    <property type="protein sequence ID" value="KAF0728352.1"/>
    <property type="molecule type" value="Genomic_DNA"/>
</dbReference>
<evidence type="ECO:0000256" key="4">
    <source>
        <dbReference type="ARBA" id="ARBA00022737"/>
    </source>
</evidence>
<dbReference type="AlphaFoldDB" id="A0A6G0WM02"/>
<dbReference type="InterPro" id="IPR027417">
    <property type="entry name" value="P-loop_NTPase"/>
</dbReference>
<evidence type="ECO:0000256" key="3">
    <source>
        <dbReference type="ARBA" id="ARBA00022692"/>
    </source>
</evidence>
<dbReference type="InterPro" id="IPR044746">
    <property type="entry name" value="ABCC_6TM_D1"/>
</dbReference>
<dbReference type="GO" id="GO:0016887">
    <property type="term" value="F:ATP hydrolysis activity"/>
    <property type="evidence" value="ECO:0007669"/>
    <property type="project" value="InterPro"/>
</dbReference>
<evidence type="ECO:0000256" key="7">
    <source>
        <dbReference type="ARBA" id="ARBA00022989"/>
    </source>
</evidence>
<dbReference type="Pfam" id="PF00664">
    <property type="entry name" value="ABC_membrane"/>
    <property type="match status" value="2"/>
</dbReference>
<dbReference type="Pfam" id="PF00005">
    <property type="entry name" value="ABC_tran"/>
    <property type="match status" value="2"/>
</dbReference>
<feature type="transmembrane region" description="Helical" evidence="9">
    <location>
        <begin position="326"/>
        <end position="349"/>
    </location>
</feature>
<feature type="transmembrane region" description="Helical" evidence="9">
    <location>
        <begin position="919"/>
        <end position="937"/>
    </location>
</feature>
<dbReference type="FunFam" id="3.40.50.300:FF:000163">
    <property type="entry name" value="Multidrug resistance-associated protein member 4"/>
    <property type="match status" value="1"/>
</dbReference>
<comment type="subcellular location">
    <subcellularLocation>
        <location evidence="1">Vacuole membrane</location>
        <topology evidence="1">Multi-pass membrane protein</topology>
    </subcellularLocation>
</comment>
<dbReference type="InterPro" id="IPR003593">
    <property type="entry name" value="AAA+_ATPase"/>
</dbReference>
<dbReference type="SUPFAM" id="SSF52540">
    <property type="entry name" value="P-loop containing nucleoside triphosphate hydrolases"/>
    <property type="match status" value="2"/>
</dbReference>
<evidence type="ECO:0000256" key="2">
    <source>
        <dbReference type="ARBA" id="ARBA00022448"/>
    </source>
</evidence>
<feature type="domain" description="ABC transporter" evidence="10">
    <location>
        <begin position="416"/>
        <end position="639"/>
    </location>
</feature>
<feature type="transmembrane region" description="Helical" evidence="9">
    <location>
        <begin position="94"/>
        <end position="114"/>
    </location>
</feature>
<dbReference type="SMART" id="SM00382">
    <property type="entry name" value="AAA"/>
    <property type="match status" value="2"/>
</dbReference>
<dbReference type="CDD" id="cd03244">
    <property type="entry name" value="ABCC_MRP_domain2"/>
    <property type="match status" value="1"/>
</dbReference>
<feature type="domain" description="ABC transmembrane type-1" evidence="11">
    <location>
        <begin position="695"/>
        <end position="964"/>
    </location>
</feature>
<name>A0A6G0WM02_9STRA</name>